<evidence type="ECO:0000313" key="2">
    <source>
        <dbReference type="Proteomes" id="UP001149860"/>
    </source>
</evidence>
<gene>
    <name evidence="1" type="ORF">O0236_008110</name>
</gene>
<sequence>MKLTVLGYLGGYPSHGDGTSAYLLESNDYKLLIDFGSGALLSLEKVADPLTIDAMILTHYHNDHIADVGVMQYYWQLHNDRPNAKVLPIYGHTADKQHFESLDWPGSTEKRAYDPEKELNIGPYKITFMKTHHPVVAYALRIEESQTGKVLVFTADSAYFGGLISFCQDADLLLTDTNFYADKQGKKWHMTTEETGRLASQANVKRLLLSHLPESDDVERLVTETTDALSDSIQVETASTRVSVEI</sequence>
<name>A0ACD5DDC1_9LACO</name>
<accession>A0ACD5DDC1</accession>
<evidence type="ECO:0000313" key="1">
    <source>
        <dbReference type="EMBL" id="XFD39377.1"/>
    </source>
</evidence>
<protein>
    <submittedName>
        <fullName evidence="1">MBL fold metallo-hydrolase</fullName>
    </submittedName>
</protein>
<dbReference type="EMBL" id="CP168151">
    <property type="protein sequence ID" value="XFD39377.1"/>
    <property type="molecule type" value="Genomic_DNA"/>
</dbReference>
<proteinExistence type="predicted"/>
<reference evidence="1" key="1">
    <citation type="submission" date="2024-08" db="EMBL/GenBank/DDBJ databases">
        <title>Lentilactobacillus sp. nov., isolated from tree bark.</title>
        <authorList>
            <person name="Phuengjayaem S."/>
            <person name="Tanasupawat S."/>
        </authorList>
    </citation>
    <scope>NUCLEOTIDE SEQUENCE</scope>
    <source>
        <strain evidence="1">SPB1-3</strain>
    </source>
</reference>
<keyword evidence="2" id="KW-1185">Reference proteome</keyword>
<organism evidence="1 2">
    <name type="scientific">Lentilactobacillus terminaliae</name>
    <dbReference type="NCBI Taxonomy" id="3003483"/>
    <lineage>
        <taxon>Bacteria</taxon>
        <taxon>Bacillati</taxon>
        <taxon>Bacillota</taxon>
        <taxon>Bacilli</taxon>
        <taxon>Lactobacillales</taxon>
        <taxon>Lactobacillaceae</taxon>
        <taxon>Lentilactobacillus</taxon>
    </lineage>
</organism>
<dbReference type="Proteomes" id="UP001149860">
    <property type="component" value="Chromosome"/>
</dbReference>